<dbReference type="Proteomes" id="UP000307440">
    <property type="component" value="Unassembled WGS sequence"/>
</dbReference>
<gene>
    <name evidence="5" type="ORF">FA15DRAFT_706817</name>
</gene>
<evidence type="ECO:0000259" key="3">
    <source>
        <dbReference type="Pfam" id="PF22939"/>
    </source>
</evidence>
<dbReference type="InterPro" id="IPR036770">
    <property type="entry name" value="Ankyrin_rpt-contain_sf"/>
</dbReference>
<keyword evidence="1" id="KW-0677">Repeat</keyword>
<accession>A0A5C3KNE8</accession>
<dbReference type="Pfam" id="PF24883">
    <property type="entry name" value="NPHP3_N"/>
    <property type="match status" value="1"/>
</dbReference>
<dbReference type="SMART" id="SM00248">
    <property type="entry name" value="ANK"/>
    <property type="match status" value="7"/>
</dbReference>
<protein>
    <submittedName>
        <fullName evidence="5">Ankyrin</fullName>
    </submittedName>
</protein>
<evidence type="ECO:0000259" key="4">
    <source>
        <dbReference type="Pfam" id="PF24883"/>
    </source>
</evidence>
<dbReference type="SUPFAM" id="SSF48403">
    <property type="entry name" value="Ankyrin repeat"/>
    <property type="match status" value="1"/>
</dbReference>
<dbReference type="InterPro" id="IPR054471">
    <property type="entry name" value="GPIID_WHD"/>
</dbReference>
<organism evidence="5 6">
    <name type="scientific">Coprinopsis marcescibilis</name>
    <name type="common">Agaric fungus</name>
    <name type="synonym">Psathyrella marcescibilis</name>
    <dbReference type="NCBI Taxonomy" id="230819"/>
    <lineage>
        <taxon>Eukaryota</taxon>
        <taxon>Fungi</taxon>
        <taxon>Dikarya</taxon>
        <taxon>Basidiomycota</taxon>
        <taxon>Agaricomycotina</taxon>
        <taxon>Agaricomycetes</taxon>
        <taxon>Agaricomycetidae</taxon>
        <taxon>Agaricales</taxon>
        <taxon>Agaricineae</taxon>
        <taxon>Psathyrellaceae</taxon>
        <taxon>Coprinopsis</taxon>
    </lineage>
</organism>
<feature type="repeat" description="ANK" evidence="2">
    <location>
        <begin position="525"/>
        <end position="547"/>
    </location>
</feature>
<dbReference type="PROSITE" id="PS50088">
    <property type="entry name" value="ANK_REPEAT"/>
    <property type="match status" value="1"/>
</dbReference>
<dbReference type="PROSITE" id="PS50297">
    <property type="entry name" value="ANK_REP_REGION"/>
    <property type="match status" value="1"/>
</dbReference>
<dbReference type="AlphaFoldDB" id="A0A5C3KNE8"/>
<dbReference type="PANTHER" id="PTHR10039">
    <property type="entry name" value="AMELOGENIN"/>
    <property type="match status" value="1"/>
</dbReference>
<dbReference type="Pfam" id="PF12796">
    <property type="entry name" value="Ank_2"/>
    <property type="match status" value="2"/>
</dbReference>
<dbReference type="InterPro" id="IPR056884">
    <property type="entry name" value="NPHP3-like_N"/>
</dbReference>
<evidence type="ECO:0000313" key="5">
    <source>
        <dbReference type="EMBL" id="TFK21950.1"/>
    </source>
</evidence>
<dbReference type="Pfam" id="PF13637">
    <property type="entry name" value="Ank_4"/>
    <property type="match status" value="1"/>
</dbReference>
<evidence type="ECO:0000256" key="2">
    <source>
        <dbReference type="PROSITE-ProRule" id="PRU00023"/>
    </source>
</evidence>
<evidence type="ECO:0000256" key="1">
    <source>
        <dbReference type="ARBA" id="ARBA00022737"/>
    </source>
</evidence>
<reference evidence="5 6" key="1">
    <citation type="journal article" date="2019" name="Nat. Ecol. Evol.">
        <title>Megaphylogeny resolves global patterns of mushroom evolution.</title>
        <authorList>
            <person name="Varga T."/>
            <person name="Krizsan K."/>
            <person name="Foldi C."/>
            <person name="Dima B."/>
            <person name="Sanchez-Garcia M."/>
            <person name="Sanchez-Ramirez S."/>
            <person name="Szollosi G.J."/>
            <person name="Szarkandi J.G."/>
            <person name="Papp V."/>
            <person name="Albert L."/>
            <person name="Andreopoulos W."/>
            <person name="Angelini C."/>
            <person name="Antonin V."/>
            <person name="Barry K.W."/>
            <person name="Bougher N.L."/>
            <person name="Buchanan P."/>
            <person name="Buyck B."/>
            <person name="Bense V."/>
            <person name="Catcheside P."/>
            <person name="Chovatia M."/>
            <person name="Cooper J."/>
            <person name="Damon W."/>
            <person name="Desjardin D."/>
            <person name="Finy P."/>
            <person name="Geml J."/>
            <person name="Haridas S."/>
            <person name="Hughes K."/>
            <person name="Justo A."/>
            <person name="Karasinski D."/>
            <person name="Kautmanova I."/>
            <person name="Kiss B."/>
            <person name="Kocsube S."/>
            <person name="Kotiranta H."/>
            <person name="LaButti K.M."/>
            <person name="Lechner B.E."/>
            <person name="Liimatainen K."/>
            <person name="Lipzen A."/>
            <person name="Lukacs Z."/>
            <person name="Mihaltcheva S."/>
            <person name="Morgado L.N."/>
            <person name="Niskanen T."/>
            <person name="Noordeloos M.E."/>
            <person name="Ohm R.A."/>
            <person name="Ortiz-Santana B."/>
            <person name="Ovrebo C."/>
            <person name="Racz N."/>
            <person name="Riley R."/>
            <person name="Savchenko A."/>
            <person name="Shiryaev A."/>
            <person name="Soop K."/>
            <person name="Spirin V."/>
            <person name="Szebenyi C."/>
            <person name="Tomsovsky M."/>
            <person name="Tulloss R.E."/>
            <person name="Uehling J."/>
            <person name="Grigoriev I.V."/>
            <person name="Vagvolgyi C."/>
            <person name="Papp T."/>
            <person name="Martin F.M."/>
            <person name="Miettinen O."/>
            <person name="Hibbett D.S."/>
            <person name="Nagy L.G."/>
        </authorList>
    </citation>
    <scope>NUCLEOTIDE SEQUENCE [LARGE SCALE GENOMIC DNA]</scope>
    <source>
        <strain evidence="5 6">CBS 121175</strain>
    </source>
</reference>
<keyword evidence="2" id="KW-0040">ANK repeat</keyword>
<dbReference type="EMBL" id="ML210254">
    <property type="protein sequence ID" value="TFK21950.1"/>
    <property type="molecule type" value="Genomic_DNA"/>
</dbReference>
<proteinExistence type="predicted"/>
<keyword evidence="6" id="KW-1185">Reference proteome</keyword>
<dbReference type="Pfam" id="PF22939">
    <property type="entry name" value="WHD_GPIID"/>
    <property type="match status" value="1"/>
</dbReference>
<name>A0A5C3KNE8_COPMA</name>
<dbReference type="Gene3D" id="1.25.40.20">
    <property type="entry name" value="Ankyrin repeat-containing domain"/>
    <property type="match status" value="1"/>
</dbReference>
<sequence length="759" mass="84593">MVWQAAFAYSGPHLTNLEVCADQVPKISLWLTPINQRAILKETLAKRAPDTCIWFLSGGQFKTWIQTGGGVLCGIGLPGAGKTIISAIEHLQKLVPSDSCVVFIFFRHTDSITVKEALAIVARQLLENHHSVFALISAVYEDHTRQGTYPSKEELIILLRKDTQLEILQLLASLGFNALVTSRPSTLPADILQTALKVEISAQDEDIRTLVEQRIISTIQEKSRGMFLLASFQLQMLQECLCIAELEEALEEMPAGVREMYGVTINRITKQPKHGFALAQRIFLWLLYAKRSLTIKELQVAVAICPRTGKFHVNRMVCVRRLASVCGGLVAIDRESDTVRIIHYTACDVLKEMFPIGHPYPHSVITSACIQLLMDHSYNDYPTSHADVWDFEKSRLLQPLLDYAYLYWASHSKDCSILPPIVFEFIKKCWRYPLVLPHYSWIDFSTHPIHIAALYGFPELMHILIQDGGRLCRAQRSGFDIRTEGESTALILATSRGEFEVVNVLLNRPCHDKTTGTNVNLGDMSGTTALHCASSYGHDRIVRRLLQVPSIEVNSQDMIGNTPLIYASLHGNDAVVEALLEFDGIDANLRGNCQCTALYHAATRGREAALRLLLQVDEIDVNSRNLKGETALIRASMSGSKAGVRLLAEVKGINLNANDADGETALSHATKLGHKEIARILLQTDGIDAHKHEDDHHFVPSIFGAIDRHIESVVPLLLQLRQIRGGHARTALGIYSAPHRESRERNKLCQRSGLELVCQ</sequence>
<evidence type="ECO:0000313" key="6">
    <source>
        <dbReference type="Proteomes" id="UP000307440"/>
    </source>
</evidence>
<dbReference type="STRING" id="230819.A0A5C3KNE8"/>
<dbReference type="PANTHER" id="PTHR10039:SF15">
    <property type="entry name" value="NACHT DOMAIN-CONTAINING PROTEIN"/>
    <property type="match status" value="1"/>
</dbReference>
<dbReference type="OrthoDB" id="7464126at2759"/>
<feature type="domain" description="GPI inositol-deacylase winged helix" evidence="3">
    <location>
        <begin position="273"/>
        <end position="350"/>
    </location>
</feature>
<dbReference type="InterPro" id="IPR002110">
    <property type="entry name" value="Ankyrin_rpt"/>
</dbReference>
<feature type="domain" description="Nephrocystin 3-like N-terminal" evidence="4">
    <location>
        <begin position="50"/>
        <end position="152"/>
    </location>
</feature>